<dbReference type="GeneID" id="28830261"/>
<reference evidence="2 3" key="1">
    <citation type="submission" date="2015-10" db="EMBL/GenBank/DDBJ databases">
        <title>Full genome of DAOMC 229536 Phialocephala scopiformis, a fungal endophyte of spruce producing the potent anti-insectan compound rugulosin.</title>
        <authorList>
            <consortium name="DOE Joint Genome Institute"/>
            <person name="Walker A.K."/>
            <person name="Frasz S.L."/>
            <person name="Seifert K.A."/>
            <person name="Miller J.D."/>
            <person name="Mondo S.J."/>
            <person name="Labutti K."/>
            <person name="Lipzen A."/>
            <person name="Dockter R."/>
            <person name="Kennedy M."/>
            <person name="Grigoriev I.V."/>
            <person name="Spatafora J.W."/>
        </authorList>
    </citation>
    <scope>NUCLEOTIDE SEQUENCE [LARGE SCALE GENOMIC DNA]</scope>
    <source>
        <strain evidence="2 3">CBS 120377</strain>
    </source>
</reference>
<protein>
    <submittedName>
        <fullName evidence="2">Uncharacterized protein</fullName>
    </submittedName>
</protein>
<dbReference type="EMBL" id="KQ947428">
    <property type="protein sequence ID" value="KUJ10986.1"/>
    <property type="molecule type" value="Genomic_DNA"/>
</dbReference>
<accession>A0A194WSR4</accession>
<dbReference type="RefSeq" id="XP_018065341.1">
    <property type="nucleotide sequence ID" value="XM_018220535.1"/>
</dbReference>
<dbReference type="InParanoid" id="A0A194WSR4"/>
<dbReference type="AlphaFoldDB" id="A0A194WSR4"/>
<feature type="region of interest" description="Disordered" evidence="1">
    <location>
        <begin position="1"/>
        <end position="63"/>
    </location>
</feature>
<feature type="compositionally biased region" description="Acidic residues" evidence="1">
    <location>
        <begin position="32"/>
        <end position="52"/>
    </location>
</feature>
<proteinExistence type="predicted"/>
<evidence type="ECO:0000256" key="1">
    <source>
        <dbReference type="SAM" id="MobiDB-lite"/>
    </source>
</evidence>
<feature type="compositionally biased region" description="Basic and acidic residues" evidence="1">
    <location>
        <begin position="94"/>
        <end position="110"/>
    </location>
</feature>
<dbReference type="OrthoDB" id="3545605at2759"/>
<feature type="region of interest" description="Disordered" evidence="1">
    <location>
        <begin position="94"/>
        <end position="113"/>
    </location>
</feature>
<evidence type="ECO:0000313" key="3">
    <source>
        <dbReference type="Proteomes" id="UP000070700"/>
    </source>
</evidence>
<gene>
    <name evidence="2" type="ORF">LY89DRAFT_739952</name>
</gene>
<organism evidence="2 3">
    <name type="scientific">Mollisia scopiformis</name>
    <name type="common">Conifer needle endophyte fungus</name>
    <name type="synonym">Phialocephala scopiformis</name>
    <dbReference type="NCBI Taxonomy" id="149040"/>
    <lineage>
        <taxon>Eukaryota</taxon>
        <taxon>Fungi</taxon>
        <taxon>Dikarya</taxon>
        <taxon>Ascomycota</taxon>
        <taxon>Pezizomycotina</taxon>
        <taxon>Leotiomycetes</taxon>
        <taxon>Helotiales</taxon>
        <taxon>Mollisiaceae</taxon>
        <taxon>Mollisia</taxon>
    </lineage>
</organism>
<name>A0A194WSR4_MOLSC</name>
<dbReference type="Proteomes" id="UP000070700">
    <property type="component" value="Unassembled WGS sequence"/>
</dbReference>
<dbReference type="KEGG" id="psco:LY89DRAFT_739952"/>
<evidence type="ECO:0000313" key="2">
    <source>
        <dbReference type="EMBL" id="KUJ10986.1"/>
    </source>
</evidence>
<sequence>MDSSTPTPRPSKTRVTIKLNLAPKDPKPDSEPVTEAEAQFESEIDLEDDIEPESPTPSRRQPHREAKLHVLWRDLNAGEVSAVYPWYPGSQLVQHERDSPDAMDESRGSPEMEDNATIAEDPLAGIKLRKLPVGLTSRDIQDPEERYKFETKMQLASSTATMVMNLDNEQIMRFLVEIKACPFTTYLDANRVLRSITETMVTFGVEDMIREGYIKGATDYPINQHNPTQAVDAYAVMENIYRSASNTRGEINSYASLDPENENKMRWHRSLYHDVRAKNIIAGIEKVEQKWKSITPRRYRTISTLRLAFDYLSNIYHPTYPWPCSHAYFEATLEMIRINEIYCMLVFEEDKYSFLEGLRKAMVDAETRRMKEWIEARSDEQFFDLMGTGLAPDFEDSLEGALNPYNSAS</sequence>
<keyword evidence="3" id="KW-1185">Reference proteome</keyword>